<evidence type="ECO:0000313" key="1">
    <source>
        <dbReference type="EMBL" id="AIP84291.1"/>
    </source>
</evidence>
<evidence type="ECO:0000313" key="2">
    <source>
        <dbReference type="Proteomes" id="UP000029461"/>
    </source>
</evidence>
<sequence length="84" mass="9416">MPRSTLFSLDYAGCELRKALIYNGLVCVSKTPKAVLECYMRTVNSAAWRARAIRHPIQRRAGAGPRMPRVPRMNRAVPGMCQVV</sequence>
<name>A0A4P1QFM1_9CAUD</name>
<protein>
    <submittedName>
        <fullName evidence="1">Uncharacterized protein</fullName>
    </submittedName>
</protein>
<accession>A0A4P1QFM1</accession>
<dbReference type="Proteomes" id="UP000029461">
    <property type="component" value="Segment"/>
</dbReference>
<gene>
    <name evidence="1" type="ORF">DP46_6046</name>
</gene>
<proteinExistence type="predicted"/>
<organism evidence="1 2">
    <name type="scientific">Burkholderia phage BEK</name>
    <dbReference type="NCBI Taxonomy" id="1514988"/>
    <lineage>
        <taxon>Viruses</taxon>
        <taxon>Duplodnaviria</taxon>
        <taxon>Heunggongvirae</taxon>
        <taxon>Uroviricota</taxon>
        <taxon>Caudoviricetes</taxon>
        <taxon>Peduoviridae</taxon>
        <taxon>Tigrvirus</taxon>
        <taxon>Tigrvirus phi52237</taxon>
    </lineage>
</organism>
<dbReference type="EMBL" id="CP008753">
    <property type="protein sequence ID" value="AIP84291.1"/>
    <property type="molecule type" value="Genomic_DNA"/>
</dbReference>
<reference evidence="1 2" key="1">
    <citation type="submission" date="2014-06" db="EMBL/GenBank/DDBJ databases">
        <authorList>
            <person name="Bishop-Lilly K.A."/>
            <person name="Broomall S.M."/>
            <person name="Chain P.S."/>
            <person name="Chertkov O."/>
            <person name="Coyne S.R."/>
            <person name="Daligault H.E."/>
            <person name="Davenport K.W."/>
            <person name="Erkkila T."/>
            <person name="Frey K.G."/>
            <person name="Gibbons H.S."/>
            <person name="Gu W."/>
            <person name="Jaissle J."/>
            <person name="Johnson S.L."/>
            <person name="Koroleva G.I."/>
            <person name="Ladner J.T."/>
            <person name="Lo C.-C."/>
            <person name="Minogue T.D."/>
            <person name="Munk C."/>
            <person name="Palacios G.F."/>
            <person name="Redden C.L."/>
            <person name="Rosenzweig C.N."/>
            <person name="Scholz M.B."/>
            <person name="Teshima H."/>
            <person name="Xu Y."/>
        </authorList>
    </citation>
    <scope>NUCLEOTIDE SEQUENCE [LARGE SCALE GENOMIC DNA]</scope>
</reference>